<dbReference type="OrthoDB" id="9790012at2"/>
<dbReference type="PANTHER" id="PTHR39328:SF1">
    <property type="entry name" value="BLL2871 PROTEIN"/>
    <property type="match status" value="1"/>
</dbReference>
<accession>A0A2S0NCX5</accession>
<dbReference type="Pfam" id="PF06267">
    <property type="entry name" value="DUF1028"/>
    <property type="match status" value="1"/>
</dbReference>
<dbReference type="SUPFAM" id="SSF56235">
    <property type="entry name" value="N-terminal nucleophile aminohydrolases (Ntn hydrolases)"/>
    <property type="match status" value="1"/>
</dbReference>
<reference evidence="1 2" key="1">
    <citation type="submission" date="2018-03" db="EMBL/GenBank/DDBJ databases">
        <title>Genome sequencing of Phreatobacter sp.</title>
        <authorList>
            <person name="Kim S.-J."/>
            <person name="Heo J."/>
            <person name="Kwon S.-W."/>
        </authorList>
    </citation>
    <scope>NUCLEOTIDE SEQUENCE [LARGE SCALE GENOMIC DNA]</scope>
    <source>
        <strain evidence="1 2">S-12</strain>
    </source>
</reference>
<dbReference type="AlphaFoldDB" id="A0A2S0NCX5"/>
<evidence type="ECO:0000313" key="1">
    <source>
        <dbReference type="EMBL" id="AVO46029.1"/>
    </source>
</evidence>
<protein>
    <submittedName>
        <fullName evidence="1">DUF1028 domain-containing protein</fullName>
    </submittedName>
</protein>
<dbReference type="KEGG" id="phr:C6569_13650"/>
<keyword evidence="2" id="KW-1185">Reference proteome</keyword>
<organism evidence="1 2">
    <name type="scientific">Phreatobacter cathodiphilus</name>
    <dbReference type="NCBI Taxonomy" id="1868589"/>
    <lineage>
        <taxon>Bacteria</taxon>
        <taxon>Pseudomonadati</taxon>
        <taxon>Pseudomonadota</taxon>
        <taxon>Alphaproteobacteria</taxon>
        <taxon>Hyphomicrobiales</taxon>
        <taxon>Phreatobacteraceae</taxon>
        <taxon>Phreatobacter</taxon>
    </lineage>
</organism>
<dbReference type="InterPro" id="IPR029055">
    <property type="entry name" value="Ntn_hydrolases_N"/>
</dbReference>
<dbReference type="RefSeq" id="WP_106749370.1">
    <property type="nucleotide sequence ID" value="NZ_CP027668.1"/>
</dbReference>
<dbReference type="Gene3D" id="3.60.20.10">
    <property type="entry name" value="Glutamine Phosphoribosylpyrophosphate, subunit 1, domain 1"/>
    <property type="match status" value="1"/>
</dbReference>
<evidence type="ECO:0000313" key="2">
    <source>
        <dbReference type="Proteomes" id="UP000237889"/>
    </source>
</evidence>
<dbReference type="InterPro" id="IPR010430">
    <property type="entry name" value="DUF1028"/>
</dbReference>
<dbReference type="Proteomes" id="UP000237889">
    <property type="component" value="Chromosome"/>
</dbReference>
<proteinExistence type="predicted"/>
<name>A0A2S0NCX5_9HYPH</name>
<gene>
    <name evidence="1" type="ORF">C6569_13650</name>
</gene>
<dbReference type="PANTHER" id="PTHR39328">
    <property type="entry name" value="BLL2871 PROTEIN"/>
    <property type="match status" value="1"/>
</dbReference>
<sequence>MTWSIIARDETTGAKGIAVATRAFAVGSIVPHVDSDHGAVATQALANITYGPRGLRLLREGLPAEEVLRVLLASDGGASQRQVHIMDGAGRFAAHTGADCIGWCGHAIHDGFSVAGNMLAGPEVIAETARTFRDNAALPFPRRLIAAMQAGEAAGGDKRGKQSAALLIHTTEDYPYLSLRVDDHAEPLAELDRLEQVWRQRAMHFNAMLATRRDLTGTIDRDVINATIEAALAREAGNG</sequence>
<dbReference type="EMBL" id="CP027668">
    <property type="protein sequence ID" value="AVO46029.1"/>
    <property type="molecule type" value="Genomic_DNA"/>
</dbReference>